<feature type="signal peptide" evidence="2">
    <location>
        <begin position="1"/>
        <end position="25"/>
    </location>
</feature>
<gene>
    <name evidence="4" type="ORF">VT52_032365</name>
</gene>
<sequence>MRNATSLLPAVAALLLLTACGSEHAGAPGAAGPTPGSGSAVPVSDPPVDGVRITSVTIPTATPSATPTGHLVHADPLPAAGSGVSATYEVTNSGSRALTYTVLFDFTTGSGAVMDNRFETVRSVAPGATKRGTVRMGAPAPGSSPVSRVKVTRVTKVPAGEAPPEPGVCPPSGIRVTNDEGDAAMGLRVVGLRLENCGKDDYALDGYPRLELLDDDLAPVHGVRVLHGSGGISTGTRFDDPARPLVLKPGESAVSGLMWRNTTGFGTAVDVPYVRVRAKEGAAPVTVTPHLDLGTTGKLAVRAWAREAS</sequence>
<organism evidence="4 5">
    <name type="scientific">Streptomyces malaysiense</name>
    <dbReference type="NCBI Taxonomy" id="1428626"/>
    <lineage>
        <taxon>Bacteria</taxon>
        <taxon>Bacillati</taxon>
        <taxon>Actinomycetota</taxon>
        <taxon>Actinomycetes</taxon>
        <taxon>Kitasatosporales</taxon>
        <taxon>Streptomycetaceae</taxon>
        <taxon>Streptomyces</taxon>
    </lineage>
</organism>
<dbReference type="PROSITE" id="PS51257">
    <property type="entry name" value="PROKAR_LIPOPROTEIN"/>
    <property type="match status" value="1"/>
</dbReference>
<evidence type="ECO:0000259" key="3">
    <source>
        <dbReference type="Pfam" id="PF14016"/>
    </source>
</evidence>
<keyword evidence="5" id="KW-1185">Reference proteome</keyword>
<accession>A0A1J4PRV9</accession>
<comment type="caution">
    <text evidence="4">The sequence shown here is derived from an EMBL/GenBank/DDBJ whole genome shotgun (WGS) entry which is preliminary data.</text>
</comment>
<dbReference type="RefSeq" id="WP_046427416.1">
    <property type="nucleotide sequence ID" value="NZ_LBDA02000104.1"/>
</dbReference>
<feature type="compositionally biased region" description="Low complexity" evidence="1">
    <location>
        <begin position="25"/>
        <end position="43"/>
    </location>
</feature>
<evidence type="ECO:0000256" key="1">
    <source>
        <dbReference type="SAM" id="MobiDB-lite"/>
    </source>
</evidence>
<dbReference type="InterPro" id="IPR025326">
    <property type="entry name" value="DUF4232"/>
</dbReference>
<dbReference type="EMBL" id="LBDA02000104">
    <property type="protein sequence ID" value="OIK23489.1"/>
    <property type="molecule type" value="Genomic_DNA"/>
</dbReference>
<proteinExistence type="predicted"/>
<feature type="region of interest" description="Disordered" evidence="1">
    <location>
        <begin position="25"/>
        <end position="48"/>
    </location>
</feature>
<feature type="chain" id="PRO_5038959998" description="DUF4232 domain-containing protein" evidence="2">
    <location>
        <begin position="26"/>
        <end position="309"/>
    </location>
</feature>
<dbReference type="AlphaFoldDB" id="A0A1J4PRV9"/>
<dbReference type="Pfam" id="PF14016">
    <property type="entry name" value="DUF4232"/>
    <property type="match status" value="1"/>
</dbReference>
<dbReference type="Proteomes" id="UP000034838">
    <property type="component" value="Unassembled WGS sequence"/>
</dbReference>
<evidence type="ECO:0000313" key="4">
    <source>
        <dbReference type="EMBL" id="OIK23489.1"/>
    </source>
</evidence>
<feature type="domain" description="DUF4232" evidence="3">
    <location>
        <begin position="169"/>
        <end position="304"/>
    </location>
</feature>
<reference evidence="4" key="1">
    <citation type="submission" date="2016-10" db="EMBL/GenBank/DDBJ databases">
        <title>Genome sequence of Streptomyces malaysiense MUSC 136.</title>
        <authorList>
            <person name="Lee L.-H."/>
            <person name="Ser H.-L."/>
        </authorList>
    </citation>
    <scope>NUCLEOTIDE SEQUENCE [LARGE SCALE GENOMIC DNA]</scope>
    <source>
        <strain evidence="4">MUSC 136</strain>
    </source>
</reference>
<evidence type="ECO:0000256" key="2">
    <source>
        <dbReference type="SAM" id="SignalP"/>
    </source>
</evidence>
<evidence type="ECO:0000313" key="5">
    <source>
        <dbReference type="Proteomes" id="UP000034838"/>
    </source>
</evidence>
<protein>
    <recommendedName>
        <fullName evidence="3">DUF4232 domain-containing protein</fullName>
    </recommendedName>
</protein>
<keyword evidence="2" id="KW-0732">Signal</keyword>
<name>A0A1J4PRV9_9ACTN</name>
<dbReference type="OrthoDB" id="3827416at2"/>